<feature type="compositionally biased region" description="Polar residues" evidence="3">
    <location>
        <begin position="743"/>
        <end position="761"/>
    </location>
</feature>
<keyword evidence="1" id="KW-0677">Repeat</keyword>
<dbReference type="PANTHER" id="PTHR46031:SF26">
    <property type="entry name" value="DOUBLE-STRANDED RNA-BINDING PROTEIN 2"/>
    <property type="match status" value="1"/>
</dbReference>
<feature type="region of interest" description="Disordered" evidence="3">
    <location>
        <begin position="738"/>
        <end position="962"/>
    </location>
</feature>
<keyword evidence="5" id="KW-1185">Reference proteome</keyword>
<feature type="compositionally biased region" description="Polar residues" evidence="3">
    <location>
        <begin position="1180"/>
        <end position="1195"/>
    </location>
</feature>
<proteinExistence type="predicted"/>
<dbReference type="OMA" id="RIPCATH"/>
<feature type="compositionally biased region" description="Polar residues" evidence="3">
    <location>
        <begin position="1087"/>
        <end position="1102"/>
    </location>
</feature>
<feature type="compositionally biased region" description="Polar residues" evidence="3">
    <location>
        <begin position="808"/>
        <end position="823"/>
    </location>
</feature>
<dbReference type="EMBL" id="HE600905">
    <property type="protein sequence ID" value="CAP29752.2"/>
    <property type="molecule type" value="Genomic_DNA"/>
</dbReference>
<feature type="compositionally biased region" description="Polar residues" evidence="3">
    <location>
        <begin position="195"/>
        <end position="204"/>
    </location>
</feature>
<dbReference type="KEGG" id="cbr:CBG_10222"/>
<dbReference type="RefSeq" id="XP_045094240.1">
    <property type="nucleotide sequence ID" value="XM_045240723.1"/>
</dbReference>
<feature type="compositionally biased region" description="Polar residues" evidence="3">
    <location>
        <begin position="1273"/>
        <end position="1288"/>
    </location>
</feature>
<dbReference type="InParanoid" id="A8XAT7"/>
<reference evidence="4 5" key="2">
    <citation type="journal article" date="2011" name="PLoS Genet.">
        <title>Caenorhabditis briggsae recombinant inbred line genotypes reveal inter-strain incompatibility and the evolution of recombination.</title>
        <authorList>
            <person name="Ross J.A."/>
            <person name="Koboldt D.C."/>
            <person name="Staisch J.E."/>
            <person name="Chamberlin H.M."/>
            <person name="Gupta B.P."/>
            <person name="Miller R.D."/>
            <person name="Baird S.E."/>
            <person name="Haag E.S."/>
        </authorList>
    </citation>
    <scope>NUCLEOTIDE SEQUENCE [LARGE SCALE GENOMIC DNA]</scope>
    <source>
        <strain evidence="4 5">AF16</strain>
    </source>
</reference>
<evidence type="ECO:0000313" key="4">
    <source>
        <dbReference type="EMBL" id="CAP29752.2"/>
    </source>
</evidence>
<feature type="region of interest" description="Disordered" evidence="3">
    <location>
        <begin position="675"/>
        <end position="725"/>
    </location>
</feature>
<evidence type="ECO:0000256" key="1">
    <source>
        <dbReference type="ARBA" id="ARBA00022737"/>
    </source>
</evidence>
<evidence type="ECO:0000313" key="5">
    <source>
        <dbReference type="Proteomes" id="UP000008549"/>
    </source>
</evidence>
<evidence type="ECO:0000256" key="3">
    <source>
        <dbReference type="SAM" id="MobiDB-lite"/>
    </source>
</evidence>
<feature type="compositionally biased region" description="Polar residues" evidence="3">
    <location>
        <begin position="932"/>
        <end position="947"/>
    </location>
</feature>
<reference evidence="4 5" key="1">
    <citation type="journal article" date="2003" name="PLoS Biol.">
        <title>The genome sequence of Caenorhabditis briggsae: a platform for comparative genomics.</title>
        <authorList>
            <person name="Stein L.D."/>
            <person name="Bao Z."/>
            <person name="Blasiar D."/>
            <person name="Blumenthal T."/>
            <person name="Brent M.R."/>
            <person name="Chen N."/>
            <person name="Chinwalla A."/>
            <person name="Clarke L."/>
            <person name="Clee C."/>
            <person name="Coghlan A."/>
            <person name="Coulson A."/>
            <person name="D'Eustachio P."/>
            <person name="Fitch D.H."/>
            <person name="Fulton L.A."/>
            <person name="Fulton R.E."/>
            <person name="Griffiths-Jones S."/>
            <person name="Harris T.W."/>
            <person name="Hillier L.W."/>
            <person name="Kamath R."/>
            <person name="Kuwabara P.E."/>
            <person name="Mardis E.R."/>
            <person name="Marra M.A."/>
            <person name="Miner T.L."/>
            <person name="Minx P."/>
            <person name="Mullikin J.C."/>
            <person name="Plumb R.W."/>
            <person name="Rogers J."/>
            <person name="Schein J.E."/>
            <person name="Sohrmann M."/>
            <person name="Spieth J."/>
            <person name="Stajich J.E."/>
            <person name="Wei C."/>
            <person name="Willey D."/>
            <person name="Wilson R.K."/>
            <person name="Durbin R."/>
            <person name="Waterston R.H."/>
        </authorList>
    </citation>
    <scope>NUCLEOTIDE SEQUENCE [LARGE SCALE GENOMIC DNA]</scope>
    <source>
        <strain evidence="4 5">AF16</strain>
    </source>
</reference>
<name>A8XAT7_CAEBR</name>
<dbReference type="PANTHER" id="PTHR46031">
    <property type="match status" value="1"/>
</dbReference>
<feature type="compositionally biased region" description="Polar residues" evidence="3">
    <location>
        <begin position="839"/>
        <end position="854"/>
    </location>
</feature>
<feature type="compositionally biased region" description="Polar residues" evidence="3">
    <location>
        <begin position="1149"/>
        <end position="1164"/>
    </location>
</feature>
<feature type="compositionally biased region" description="Polar residues" evidence="3">
    <location>
        <begin position="901"/>
        <end position="916"/>
    </location>
</feature>
<evidence type="ECO:0000256" key="2">
    <source>
        <dbReference type="ARBA" id="ARBA00022884"/>
    </source>
</evidence>
<protein>
    <submittedName>
        <fullName evidence="4">Protein CBG10222</fullName>
    </submittedName>
</protein>
<gene>
    <name evidence="4" type="ORF">CBG10222</name>
    <name evidence="4" type="ORF">CBG_10222</name>
</gene>
<keyword evidence="2" id="KW-0694">RNA-binding</keyword>
<dbReference type="GO" id="GO:0003723">
    <property type="term" value="F:RNA binding"/>
    <property type="evidence" value="ECO:0007669"/>
    <property type="project" value="UniProtKB-KW"/>
</dbReference>
<feature type="compositionally biased region" description="Polar residues" evidence="3">
    <location>
        <begin position="1056"/>
        <end position="1071"/>
    </location>
</feature>
<sequence length="1328" mass="143995">MELAKLNILAAAIDEAHAANDAAIRGAETAESINRKFPQDALKRLASAARESGQLAKSKGSELLEVMSQLATDIDADDDASTQRVQTLLEQTLEAAGIACQDGLWATQMAEAAVEDPKFPKIRLSESQRAKISNIQSSEDRVAKEAAEYERLLAACWERHDGTPPRPPAPKKSDVKRARTPWIPSNDPLPEVPSQADQSMNENETPRTINQNAFNSLKVVADEHTPMEKSTIMAISTLSPDSGIATASTISPASTYLSSPPAVKSIAFTSDWVVKSSQRNSEDLSTKTGNAAVPSNLFSFGHTHQIWPKSENKKLRNQLDLINARGGINSNVAKSRIPCATHFIETIIEETLSGELNKGLQEIVILSKRRSRKASKKVLVTTGTNNRDCENDLGLVTMSSITTSLKMTLFSEATNSGIGVRAKFAITLKILENVKQTQTEKFAITEFLKIPNFSAIHRYLKHISFSRFHYKSRLKGDKAQNEVIGSENKPRASEVQNTSPKGLYESFFFLKSRNPTNSTQSIMSMVPKKAHDVSSERNLEVASLKSAVASSSDSGNPAVVHNKASILKCQEFVCPVMTFVSLVMDKTISPSAATETIEVEVQETPILQNPRSQSPVQDNATNARTSQRPVIFWKALQEKSDDIQFSKFYKARKRLQKTRALKNKNVQFFVDTEPVEQQVEGESSSKLDMDSNIVTTMPNVPKSTASDNGSHSGTAGNGPSSSSQGIICTSAASTLHLAPKASPRTSILNNVESRGTTTNSNEEPEMAPNPLPRKTASILKNVKSRGTTTNSNEEPEMTPNPLPRKTASILNNVGSRGTTTNSNEEPEMAPNPLPCKTVSILNNVGSRGTTTNSNEEPEMTPNPLPRKTASILKNLKSRGTTTNSNEEPEMAPNPLPRKTVSILNNVGSRGTTTNSNEEPEMAPNPLPRKTVSIVNNVGSRGTTTNSNEEPEMTPNPLPRKTVSILNNVGSRGTTTNSNEEPEMTPIPHPRKTVCILNNVGSRGTTTNSNEEPEMTPIPHPRKTVSIINNVGSRGTTTNSNEEPEMAPNPLPRKTASIVNNVGSRGTTTNSNEEPEMTPIPHPRKTVSILNNVGSRGTTTNSNEEPEMAPNPLPRKTVSILNNVGSRGTTTNSNEEPEMAPNPLPRKTVSILNNVGSRGTTTNSNEEPEMTPIPHPRKTVSILNNVGSRGTTTNSNEEPEMTPIPHPRKTVSILNNVGSRGTTTNSNEEPEMTPNPLPRKTVSILNNVGSRGTTTNSNEEPEMAPNPLPCKTVSILNNVGSRGTTTNSNEEPEMTPIPHPRKTVSILNNVGSRGTTTNSNEEPEYVSFL</sequence>
<organism evidence="4 5">
    <name type="scientific">Caenorhabditis briggsae</name>
    <dbReference type="NCBI Taxonomy" id="6238"/>
    <lineage>
        <taxon>Eukaryota</taxon>
        <taxon>Metazoa</taxon>
        <taxon>Ecdysozoa</taxon>
        <taxon>Nematoda</taxon>
        <taxon>Chromadorea</taxon>
        <taxon>Rhabditida</taxon>
        <taxon>Rhabditina</taxon>
        <taxon>Rhabditomorpha</taxon>
        <taxon>Rhabditoidea</taxon>
        <taxon>Rhabditidae</taxon>
        <taxon>Peloderinae</taxon>
        <taxon>Caenorhabditis</taxon>
    </lineage>
</organism>
<dbReference type="Proteomes" id="UP000008549">
    <property type="component" value="Unassembled WGS sequence"/>
</dbReference>
<feature type="compositionally biased region" description="Polar residues" evidence="3">
    <location>
        <begin position="690"/>
        <end position="725"/>
    </location>
</feature>
<feature type="compositionally biased region" description="Polar residues" evidence="3">
    <location>
        <begin position="1242"/>
        <end position="1257"/>
    </location>
</feature>
<dbReference type="CTD" id="8573959"/>
<dbReference type="eggNOG" id="KOG1216">
    <property type="taxonomic scope" value="Eukaryota"/>
</dbReference>
<feature type="compositionally biased region" description="Polar residues" evidence="3">
    <location>
        <begin position="1118"/>
        <end position="1133"/>
    </location>
</feature>
<feature type="region of interest" description="Disordered" evidence="3">
    <location>
        <begin position="1001"/>
        <end position="1300"/>
    </location>
</feature>
<feature type="compositionally biased region" description="Polar residues" evidence="3">
    <location>
        <begin position="1025"/>
        <end position="1040"/>
    </location>
</feature>
<dbReference type="GeneID" id="8573959"/>
<feature type="compositionally biased region" description="Polar residues" evidence="3">
    <location>
        <begin position="1211"/>
        <end position="1226"/>
    </location>
</feature>
<dbReference type="STRING" id="6238.A8XAT7"/>
<feature type="region of interest" description="Disordered" evidence="3">
    <location>
        <begin position="159"/>
        <end position="204"/>
    </location>
</feature>
<dbReference type="HOGENOM" id="CLU_259292_0_0_1"/>
<accession>A8XAT7</accession>
<feature type="region of interest" description="Disordered" evidence="3">
    <location>
        <begin position="970"/>
        <end position="989"/>
    </location>
</feature>